<feature type="coiled-coil region" evidence="6">
    <location>
        <begin position="42"/>
        <end position="69"/>
    </location>
</feature>
<feature type="domain" description="DNA mismatch repair proteins mutS family" evidence="8">
    <location>
        <begin position="333"/>
        <end position="528"/>
    </location>
</feature>
<accession>A0A926N6H2</accession>
<protein>
    <recommendedName>
        <fullName evidence="11">DNA mismatch repair proteins mutS family domain-containing protein</fullName>
    </recommendedName>
</protein>
<dbReference type="SMART" id="SM00534">
    <property type="entry name" value="MUTSac"/>
    <property type="match status" value="1"/>
</dbReference>
<dbReference type="GO" id="GO:0005524">
    <property type="term" value="F:ATP binding"/>
    <property type="evidence" value="ECO:0007669"/>
    <property type="project" value="UniProtKB-KW"/>
</dbReference>
<evidence type="ECO:0000259" key="7">
    <source>
        <dbReference type="SMART" id="SM00533"/>
    </source>
</evidence>
<dbReference type="GO" id="GO:0140664">
    <property type="term" value="F:ATP-dependent DNA damage sensor activity"/>
    <property type="evidence" value="ECO:0007669"/>
    <property type="project" value="InterPro"/>
</dbReference>
<dbReference type="GO" id="GO:0006298">
    <property type="term" value="P:mismatch repair"/>
    <property type="evidence" value="ECO:0007669"/>
    <property type="project" value="InterPro"/>
</dbReference>
<dbReference type="SUPFAM" id="SSF52540">
    <property type="entry name" value="P-loop containing nucleoside triphosphate hydrolases"/>
    <property type="match status" value="1"/>
</dbReference>
<dbReference type="Gene3D" id="3.40.50.300">
    <property type="entry name" value="P-loop containing nucleotide triphosphate hydrolases"/>
    <property type="match status" value="1"/>
</dbReference>
<keyword evidence="5" id="KW-0227">DNA damage</keyword>
<keyword evidence="5" id="KW-0234">DNA repair</keyword>
<keyword evidence="4" id="KW-0238">DNA-binding</keyword>
<reference evidence="9" key="1">
    <citation type="submission" date="2020-09" db="EMBL/GenBank/DDBJ databases">
        <title>A novel bacterium of genus Hazenella, isolated from South China Sea.</title>
        <authorList>
            <person name="Huang H."/>
            <person name="Mo K."/>
            <person name="Hu Y."/>
        </authorList>
    </citation>
    <scope>NUCLEOTIDE SEQUENCE</scope>
    <source>
        <strain evidence="9">IB182357</strain>
    </source>
</reference>
<dbReference type="InterPro" id="IPR036187">
    <property type="entry name" value="DNA_mismatch_repair_MutS_sf"/>
</dbReference>
<keyword evidence="10" id="KW-1185">Reference proteome</keyword>
<dbReference type="RefSeq" id="WP_191141842.1">
    <property type="nucleotide sequence ID" value="NZ_JACXAH010000008.1"/>
</dbReference>
<organism evidence="9 10">
    <name type="scientific">Polycladospora coralii</name>
    <dbReference type="NCBI Taxonomy" id="2771432"/>
    <lineage>
        <taxon>Bacteria</taxon>
        <taxon>Bacillati</taxon>
        <taxon>Bacillota</taxon>
        <taxon>Bacilli</taxon>
        <taxon>Bacillales</taxon>
        <taxon>Thermoactinomycetaceae</taxon>
        <taxon>Polycladospora</taxon>
    </lineage>
</organism>
<evidence type="ECO:0000313" key="9">
    <source>
        <dbReference type="EMBL" id="MBD1372056.1"/>
    </source>
</evidence>
<evidence type="ECO:0000256" key="4">
    <source>
        <dbReference type="ARBA" id="ARBA00023125"/>
    </source>
</evidence>
<dbReference type="EMBL" id="JACXAH010000008">
    <property type="protein sequence ID" value="MBD1372056.1"/>
    <property type="molecule type" value="Genomic_DNA"/>
</dbReference>
<evidence type="ECO:0000256" key="6">
    <source>
        <dbReference type="SAM" id="Coils"/>
    </source>
</evidence>
<evidence type="ECO:0000313" key="10">
    <source>
        <dbReference type="Proteomes" id="UP000661691"/>
    </source>
</evidence>
<dbReference type="PANTHER" id="PTHR11361:SF34">
    <property type="entry name" value="DNA MISMATCH REPAIR PROTEIN MSH1, MITOCHONDRIAL"/>
    <property type="match status" value="1"/>
</dbReference>
<dbReference type="InterPro" id="IPR027417">
    <property type="entry name" value="P-loop_NTPase"/>
</dbReference>
<comment type="caution">
    <text evidence="9">The sequence shown here is derived from an EMBL/GenBank/DDBJ whole genome shotgun (WGS) entry which is preliminary data.</text>
</comment>
<dbReference type="InterPro" id="IPR007696">
    <property type="entry name" value="DNA_mismatch_repair_MutS_core"/>
</dbReference>
<dbReference type="GO" id="GO:0030983">
    <property type="term" value="F:mismatched DNA binding"/>
    <property type="evidence" value="ECO:0007669"/>
    <property type="project" value="InterPro"/>
</dbReference>
<keyword evidence="3" id="KW-0067">ATP-binding</keyword>
<evidence type="ECO:0000256" key="5">
    <source>
        <dbReference type="ARBA" id="ARBA00023204"/>
    </source>
</evidence>
<dbReference type="Gene3D" id="1.10.1420.10">
    <property type="match status" value="1"/>
</dbReference>
<dbReference type="AlphaFoldDB" id="A0A926N6H2"/>
<dbReference type="InterPro" id="IPR045076">
    <property type="entry name" value="MutS"/>
</dbReference>
<keyword evidence="6" id="KW-0175">Coiled coil</keyword>
<keyword evidence="2" id="KW-0547">Nucleotide-binding</keyword>
<dbReference type="SMART" id="SM00533">
    <property type="entry name" value="MUTSd"/>
    <property type="match status" value="1"/>
</dbReference>
<proteinExistence type="inferred from homology"/>
<dbReference type="PANTHER" id="PTHR11361">
    <property type="entry name" value="DNA MISMATCH REPAIR PROTEIN MUTS FAMILY MEMBER"/>
    <property type="match status" value="1"/>
</dbReference>
<gene>
    <name evidence="9" type="ORF">IC620_06745</name>
</gene>
<dbReference type="Proteomes" id="UP000661691">
    <property type="component" value="Unassembled WGS sequence"/>
</dbReference>
<evidence type="ECO:0000256" key="1">
    <source>
        <dbReference type="ARBA" id="ARBA00006271"/>
    </source>
</evidence>
<dbReference type="InterPro" id="IPR000432">
    <property type="entry name" value="DNA_mismatch_repair_MutS_C"/>
</dbReference>
<dbReference type="SUPFAM" id="SSF48334">
    <property type="entry name" value="DNA repair protein MutS, domain III"/>
    <property type="match status" value="1"/>
</dbReference>
<evidence type="ECO:0000259" key="8">
    <source>
        <dbReference type="SMART" id="SM00534"/>
    </source>
</evidence>
<evidence type="ECO:0000256" key="2">
    <source>
        <dbReference type="ARBA" id="ARBA00022741"/>
    </source>
</evidence>
<feature type="domain" description="DNA mismatch repair protein MutS core" evidence="7">
    <location>
        <begin position="11"/>
        <end position="321"/>
    </location>
</feature>
<dbReference type="Pfam" id="PF00488">
    <property type="entry name" value="MutS_V"/>
    <property type="match status" value="1"/>
</dbReference>
<evidence type="ECO:0008006" key="11">
    <source>
        <dbReference type="Google" id="ProtNLM"/>
    </source>
</evidence>
<name>A0A926N6H2_9BACL</name>
<sequence length="534" mass="62139">MFIDERTRESLLWDKLMTNLNPYSPIGEKLKQMLKPFHVVDKEKWMQVLDEQECMAQELQRRRERLSSLKNILIHIPDLEQILNKLAKQQRLSLTDLFQLKQFLYHITDWIHWMEQTEFTETFYLSQTERKLCRSLLKELNPTLPLRASFHLEEGFHPTLKKLRDRLKESEKMLNDLRHQRVVYIEKTYLVKRNRLGEWVVKKGSQVEQQLAQEPTCRKIRETIYDALYELDDRQLDNELWTACQDLTKQIQECEAEVCHALSKQFALYVKPLQKWQNQIAHFDLQWAKVRLAHSYQGVKPVYDPTCFVIKQGVHPVIKQNHAFTPIDITIVKGMTVIVGPNMGGKTVALRTIGLMALLAQMGFFVPAKTCKFPLFQWITSLIGDYQEVDVGLSSFGGEMVRLSDGLKRKEEGLLLLDEIGRGTNPVEGSALAVSISHYLATHTAWAVHVTHYSAVIKLENIQKYQVVGLRRFDRATHESFGDIIKRHMDYRILPLQAGDQIPHQAIMVAEQLGLPTPITAMARRLMCKQREEE</sequence>
<evidence type="ECO:0000256" key="3">
    <source>
        <dbReference type="ARBA" id="ARBA00022840"/>
    </source>
</evidence>
<comment type="similarity">
    <text evidence="1">Belongs to the DNA mismatch repair MutS family.</text>
</comment>